<keyword evidence="3" id="KW-0677">Repeat</keyword>
<dbReference type="InterPro" id="IPR019775">
    <property type="entry name" value="WD40_repeat_CS"/>
</dbReference>
<dbReference type="OrthoDB" id="9890280at2759"/>
<evidence type="ECO:0000256" key="5">
    <source>
        <dbReference type="PROSITE-ProRule" id="PRU00221"/>
    </source>
</evidence>
<keyword evidence="8" id="KW-1185">Reference proteome</keyword>
<feature type="repeat" description="WD" evidence="5">
    <location>
        <begin position="221"/>
        <end position="263"/>
    </location>
</feature>
<dbReference type="AlphaFoldDB" id="A0A914BR87"/>
<dbReference type="EnsemblMetazoa" id="XM_038222880.1">
    <property type="protein sequence ID" value="XP_038078808.1"/>
    <property type="gene ID" value="LOC119746090"/>
</dbReference>
<dbReference type="OMA" id="HDGDVMD"/>
<dbReference type="SUPFAM" id="SSF50978">
    <property type="entry name" value="WD40 repeat-like"/>
    <property type="match status" value="1"/>
</dbReference>
<organism evidence="7 8">
    <name type="scientific">Patiria miniata</name>
    <name type="common">Bat star</name>
    <name type="synonym">Asterina miniata</name>
    <dbReference type="NCBI Taxonomy" id="46514"/>
    <lineage>
        <taxon>Eukaryota</taxon>
        <taxon>Metazoa</taxon>
        <taxon>Echinodermata</taxon>
        <taxon>Eleutherozoa</taxon>
        <taxon>Asterozoa</taxon>
        <taxon>Asteroidea</taxon>
        <taxon>Valvatacea</taxon>
        <taxon>Valvatida</taxon>
        <taxon>Asterinidae</taxon>
        <taxon>Patiria</taxon>
    </lineage>
</organism>
<evidence type="ECO:0000256" key="2">
    <source>
        <dbReference type="ARBA" id="ARBA00022574"/>
    </source>
</evidence>
<evidence type="ECO:0000313" key="7">
    <source>
        <dbReference type="EnsemblMetazoa" id="XP_038078808.1"/>
    </source>
</evidence>
<dbReference type="CTD" id="348995"/>
<name>A0A914BR87_PATMI</name>
<dbReference type="InterPro" id="IPR036322">
    <property type="entry name" value="WD40_repeat_dom_sf"/>
</dbReference>
<dbReference type="PROSITE" id="PS00678">
    <property type="entry name" value="WD_REPEATS_1"/>
    <property type="match status" value="1"/>
</dbReference>
<feature type="region of interest" description="Disordered" evidence="6">
    <location>
        <begin position="322"/>
        <end position="348"/>
    </location>
</feature>
<dbReference type="InterPro" id="IPR015943">
    <property type="entry name" value="WD40/YVTN_repeat-like_dom_sf"/>
</dbReference>
<dbReference type="Pfam" id="PF00400">
    <property type="entry name" value="WD40"/>
    <property type="match status" value="1"/>
</dbReference>
<dbReference type="Gene3D" id="2.130.10.10">
    <property type="entry name" value="YVTN repeat-like/Quinoprotein amine dehydrogenase"/>
    <property type="match status" value="1"/>
</dbReference>
<feature type="compositionally biased region" description="Low complexity" evidence="6">
    <location>
        <begin position="330"/>
        <end position="346"/>
    </location>
</feature>
<accession>A0A914BR87</accession>
<evidence type="ECO:0008006" key="9">
    <source>
        <dbReference type="Google" id="ProtNLM"/>
    </source>
</evidence>
<evidence type="ECO:0000256" key="3">
    <source>
        <dbReference type="ARBA" id="ARBA00022737"/>
    </source>
</evidence>
<dbReference type="RefSeq" id="XP_038078808.1">
    <property type="nucleotide sequence ID" value="XM_038222880.1"/>
</dbReference>
<evidence type="ECO:0000256" key="1">
    <source>
        <dbReference type="ARBA" id="ARBA00004123"/>
    </source>
</evidence>
<comment type="subcellular location">
    <subcellularLocation>
        <location evidence="1">Nucleus</location>
    </subcellularLocation>
</comment>
<evidence type="ECO:0000256" key="4">
    <source>
        <dbReference type="ARBA" id="ARBA00023242"/>
    </source>
</evidence>
<protein>
    <recommendedName>
        <fullName evidence="9">Nucleoporin Nup43</fullName>
    </recommendedName>
</protein>
<dbReference type="PROSITE" id="PS50082">
    <property type="entry name" value="WD_REPEATS_2"/>
    <property type="match status" value="2"/>
</dbReference>
<feature type="repeat" description="WD" evidence="5">
    <location>
        <begin position="265"/>
        <end position="298"/>
    </location>
</feature>
<dbReference type="GO" id="GO:0031080">
    <property type="term" value="C:nuclear pore outer ring"/>
    <property type="evidence" value="ECO:0007669"/>
    <property type="project" value="TreeGrafter"/>
</dbReference>
<dbReference type="PANTHER" id="PTHR22652">
    <property type="entry name" value="NUCLEOPORIN NUP43"/>
    <property type="match status" value="1"/>
</dbReference>
<dbReference type="Proteomes" id="UP000887568">
    <property type="component" value="Unplaced"/>
</dbReference>
<sequence length="393" mass="42947">MASISVKFVSQKVSKVRWQPGDLQGLQPSQTFVTGSWDNDENRICLWRVPSVPSAKDYDGYSSMATDIEADGEGIDKEPQLVYQEKHEGDVTDLKFINSDVFLASSSSGSVQAFKLMQGAQKLHSTQKWEGLHRLRTRACPCTSMAVSGTDITTVGEDGRINVLRLDYRHPIRTIDQADSSTINAVTYLKSNQVVTVNATGQMKIWDLRQPDSQPTRVFLLTGEKTALHCVDRHPTQAHLVAAGSQNSVLNMWDMRREKYPVTLFDGHEGPIWEVKFHPTCSDHLFTCSEDGAVLHWNGSGSPSASQIAAGAQNSRTGDSIYPHLGLGGLPSKPSSSSPTSPWLASDPTNQVDINHVLPSNIMPVNSVDVEGDQLVCGTDGEAVFVIKSLGLR</sequence>
<dbReference type="PROSITE" id="PS50294">
    <property type="entry name" value="WD_REPEATS_REGION"/>
    <property type="match status" value="1"/>
</dbReference>
<evidence type="ECO:0000313" key="8">
    <source>
        <dbReference type="Proteomes" id="UP000887568"/>
    </source>
</evidence>
<dbReference type="SMART" id="SM00320">
    <property type="entry name" value="WD40"/>
    <property type="match status" value="6"/>
</dbReference>
<dbReference type="InterPro" id="IPR001680">
    <property type="entry name" value="WD40_rpt"/>
</dbReference>
<evidence type="ECO:0000256" key="6">
    <source>
        <dbReference type="SAM" id="MobiDB-lite"/>
    </source>
</evidence>
<dbReference type="GeneID" id="119746090"/>
<dbReference type="PANTHER" id="PTHR22652:SF0">
    <property type="entry name" value="NUCLEOPORIN NUP43"/>
    <property type="match status" value="1"/>
</dbReference>
<proteinExistence type="predicted"/>
<keyword evidence="4" id="KW-0539">Nucleus</keyword>
<reference evidence="7" key="1">
    <citation type="submission" date="2022-11" db="UniProtKB">
        <authorList>
            <consortium name="EnsemblMetazoa"/>
        </authorList>
    </citation>
    <scope>IDENTIFICATION</scope>
</reference>
<keyword evidence="2 5" id="KW-0853">WD repeat</keyword>